<dbReference type="Proteomes" id="UP001430954">
    <property type="component" value="Unassembled WGS sequence"/>
</dbReference>
<proteinExistence type="predicted"/>
<keyword evidence="3" id="KW-1185">Reference proteome</keyword>
<evidence type="ECO:0000259" key="1">
    <source>
        <dbReference type="Pfam" id="PF20335"/>
    </source>
</evidence>
<organism evidence="2 3">
    <name type="scientific">Novilysobacter selenitireducens</name>
    <dbReference type="NCBI Taxonomy" id="2872639"/>
    <lineage>
        <taxon>Bacteria</taxon>
        <taxon>Pseudomonadati</taxon>
        <taxon>Pseudomonadota</taxon>
        <taxon>Gammaproteobacteria</taxon>
        <taxon>Lysobacterales</taxon>
        <taxon>Lysobacteraceae</taxon>
        <taxon>Novilysobacter</taxon>
    </lineage>
</organism>
<accession>A0ABS7T359</accession>
<gene>
    <name evidence="2" type="ORF">K6753_02010</name>
</gene>
<dbReference type="RefSeq" id="WP_223674502.1">
    <property type="nucleotide sequence ID" value="NZ_JAINZW010000001.1"/>
</dbReference>
<protein>
    <recommendedName>
        <fullName evidence="1">DUF6630 domain-containing protein</fullName>
    </recommendedName>
</protein>
<feature type="domain" description="DUF6630" evidence="1">
    <location>
        <begin position="32"/>
        <end position="176"/>
    </location>
</feature>
<reference evidence="2 3" key="1">
    <citation type="submission" date="2021-09" db="EMBL/GenBank/DDBJ databases">
        <title>Lysobacter sp. 13A isolated from the river sediment.</title>
        <authorList>
            <person name="Liu H."/>
            <person name="Li S."/>
            <person name="Mao S."/>
        </authorList>
    </citation>
    <scope>NUCLEOTIDE SEQUENCE [LARGE SCALE GENOMIC DNA]</scope>
    <source>
        <strain evidence="2 3">13A</strain>
    </source>
</reference>
<sequence length="178" mass="19170">MSADEYDPDDNFAHGLEGVDDIDEDAATEQLAWQWLLYVNPDDEDGAQEQFAAWQEAWLAAGGNDADADPVAALAAVTDWRSSVQVDVDDAAALVDGLTQLVARVDVQIDWGVDDPADDADPESLMAEAHAALRQHGYTLWVWDAGSDKSAAWLAYRRDDDAVRTLASALGIPVRAGA</sequence>
<dbReference type="EMBL" id="JAINZW010000001">
    <property type="protein sequence ID" value="MBZ4038311.1"/>
    <property type="molecule type" value="Genomic_DNA"/>
</dbReference>
<evidence type="ECO:0000313" key="3">
    <source>
        <dbReference type="Proteomes" id="UP001430954"/>
    </source>
</evidence>
<dbReference type="InterPro" id="IPR046582">
    <property type="entry name" value="DUF6630"/>
</dbReference>
<name>A0ABS7T359_9GAMM</name>
<evidence type="ECO:0000313" key="2">
    <source>
        <dbReference type="EMBL" id="MBZ4038311.1"/>
    </source>
</evidence>
<comment type="caution">
    <text evidence="2">The sequence shown here is derived from an EMBL/GenBank/DDBJ whole genome shotgun (WGS) entry which is preliminary data.</text>
</comment>
<dbReference type="Pfam" id="PF20335">
    <property type="entry name" value="DUF6630"/>
    <property type="match status" value="1"/>
</dbReference>